<dbReference type="Proteomes" id="UP000192276">
    <property type="component" value="Unassembled WGS sequence"/>
</dbReference>
<reference evidence="2" key="1">
    <citation type="submission" date="2016-04" db="EMBL/GenBank/DDBJ databases">
        <authorList>
            <person name="Chen L."/>
            <person name="Zhuang W."/>
            <person name="Wang G."/>
        </authorList>
    </citation>
    <scope>NUCLEOTIDE SEQUENCE [LARGE SCALE GENOMIC DNA]</scope>
    <source>
        <strain evidence="2">208</strain>
    </source>
</reference>
<dbReference type="EMBL" id="LWBP01000199">
    <property type="protein sequence ID" value="OQP56509.1"/>
    <property type="molecule type" value="Genomic_DNA"/>
</dbReference>
<sequence length="205" mass="23623">MQASRLNDITEQSKTTMENITTVKSKIELIDEEITHKYADGLRAKESRIDFTKDGWVEEMRAIESEYRRSIEPELAYIRRTIGELLAGNNFKDMAAMAALLEDTQRLKNYITPTFDELEANLQAGSHEYIALSLVLFMVRNMDPDARDEMVYFGDLIRFCESGRVDIRPILQHLLKYASDEIKYGNHSVKSLFQNTVEQSVPFGK</sequence>
<gene>
    <name evidence="1" type="ORF">A4R26_04940</name>
</gene>
<dbReference type="STRING" id="550983.A4R26_04940"/>
<dbReference type="AlphaFoldDB" id="A0A1V9FDR5"/>
<evidence type="ECO:0000313" key="1">
    <source>
        <dbReference type="EMBL" id="OQP56509.1"/>
    </source>
</evidence>
<protein>
    <submittedName>
        <fullName evidence="1">Uncharacterized protein</fullName>
    </submittedName>
</protein>
<proteinExistence type="predicted"/>
<keyword evidence="2" id="KW-1185">Reference proteome</keyword>
<comment type="caution">
    <text evidence="1">The sequence shown here is derived from an EMBL/GenBank/DDBJ whole genome shotgun (WGS) entry which is preliminary data.</text>
</comment>
<accession>A0A1V9FDR5</accession>
<organism evidence="1 2">
    <name type="scientific">Niastella populi</name>
    <dbReference type="NCBI Taxonomy" id="550983"/>
    <lineage>
        <taxon>Bacteria</taxon>
        <taxon>Pseudomonadati</taxon>
        <taxon>Bacteroidota</taxon>
        <taxon>Chitinophagia</taxon>
        <taxon>Chitinophagales</taxon>
        <taxon>Chitinophagaceae</taxon>
        <taxon>Niastella</taxon>
    </lineage>
</organism>
<name>A0A1V9FDR5_9BACT</name>
<evidence type="ECO:0000313" key="2">
    <source>
        <dbReference type="Proteomes" id="UP000192276"/>
    </source>
</evidence>